<dbReference type="PANTHER" id="PTHR12827">
    <property type="entry name" value="MEIOTIC CHECKPOINT REGULATOR TSG24 FAMILY MEMBER"/>
    <property type="match status" value="1"/>
</dbReference>
<gene>
    <name evidence="9" type="ORF">W97_06164</name>
</gene>
<keyword evidence="2" id="KW-0132">Cell division</keyword>
<accession>R7YYS1</accession>
<name>R7YYS1_CONA1</name>
<feature type="region of interest" description="Disordered" evidence="6">
    <location>
        <begin position="373"/>
        <end position="416"/>
    </location>
</feature>
<keyword evidence="5" id="KW-0131">Cell cycle</keyword>
<dbReference type="OrthoDB" id="26401at2759"/>
<evidence type="ECO:0000256" key="1">
    <source>
        <dbReference type="ARBA" id="ARBA00010547"/>
    </source>
</evidence>
<evidence type="ECO:0000256" key="4">
    <source>
        <dbReference type="ARBA" id="ARBA00022776"/>
    </source>
</evidence>
<feature type="region of interest" description="Disordered" evidence="6">
    <location>
        <begin position="425"/>
        <end position="444"/>
    </location>
</feature>
<dbReference type="Pfam" id="PF21282">
    <property type="entry name" value="APC1_3rd"/>
    <property type="match status" value="1"/>
</dbReference>
<dbReference type="GO" id="GO:0070979">
    <property type="term" value="P:protein K11-linked ubiquitination"/>
    <property type="evidence" value="ECO:0007669"/>
    <property type="project" value="TreeGrafter"/>
</dbReference>
<evidence type="ECO:0000256" key="6">
    <source>
        <dbReference type="SAM" id="MobiDB-lite"/>
    </source>
</evidence>
<dbReference type="PANTHER" id="PTHR12827:SF3">
    <property type="entry name" value="ANAPHASE-PROMOTING COMPLEX SUBUNIT 1"/>
    <property type="match status" value="1"/>
</dbReference>
<organism evidence="9 10">
    <name type="scientific">Coniosporium apollinis (strain CBS 100218)</name>
    <name type="common">Rock-inhabiting black yeast</name>
    <dbReference type="NCBI Taxonomy" id="1168221"/>
    <lineage>
        <taxon>Eukaryota</taxon>
        <taxon>Fungi</taxon>
        <taxon>Dikarya</taxon>
        <taxon>Ascomycota</taxon>
        <taxon>Pezizomycotina</taxon>
        <taxon>Dothideomycetes</taxon>
        <taxon>Dothideomycetes incertae sedis</taxon>
        <taxon>Coniosporium</taxon>
    </lineage>
</organism>
<evidence type="ECO:0000256" key="5">
    <source>
        <dbReference type="ARBA" id="ARBA00023306"/>
    </source>
</evidence>
<dbReference type="InterPro" id="IPR024990">
    <property type="entry name" value="Apc1"/>
</dbReference>
<evidence type="ECO:0000256" key="3">
    <source>
        <dbReference type="ARBA" id="ARBA00022737"/>
    </source>
</evidence>
<evidence type="ECO:0000259" key="7">
    <source>
        <dbReference type="Pfam" id="PF12859"/>
    </source>
</evidence>
<sequence length="2058" mass="228958">MASLRSLGLHTPTGLQYLIAEHILPEEPSEEQYHWETYNDDEAGDEEVLVTDYCVVYSRGGLVQKVFRFEIEQQKVIQAVLTWFPADDTPLFGRSHDHEFRQDVRGSNKPDASQSTAAQSRTSVEVKSISENAPGQRSGQHTGDGFKTRRSRALVVFLKLQAHIFFLTGSTHVVNLPFEVERAFAAPRGLILQRKLPVAENIAPTPVLPQVPQNSFFSQSQSQSQFRTRLSSSFIGASQRLSSSFNVPRGSKGLRAASTNTQFLADLLRESKITTIDELPRLFSFTDPLSELGLVVTAPLRPTSSLTGNGASTEDFVSLDKAEEVLFVSKGSEVPGNSEVADSPLIVVVTVNYDTAMYSVWYASYVEPRRVSSIRKRQPKPASNKIRRRSSYVPGTGTTTPGLRTRDGLRESMGGAAVRSKTVPMYAGTSKVKPSSGSQSVEEALASQLDPDYDLPGQPAKESRRVSSLLSRADLSTSFDRTAFQDLATQRTNPGTSFGARGRRGHSYGGYNDRRGLDTYPVAKLRASTSGSMLRLSFGEASIDEISESHDMDGDTELFDIDDTLEDSLLDDLDNFALDEPIDGLKKEFVMLKFAEIPIGAQVSPLRFGPQQERHPFQGRNPFKVFTAVSPFSDSDPSNLGHRFFLHIVRKDIQEHIELEFMVRRTHPSTGLSLPETSNKPIRNSTSLVPIPVRSQRFKSHLDAIGIADGAASRVLCLKQAAAGDLALWLYASWAYVPPLRFELPQLRILDPHFLMESTSPARKIAGLQRTLSVPRQLCSLLNVGEGGIFDVEDNESRKHRLQFKLSPRNSQVSRCLRVCQFILPTTASELLLNMWWTVYRSFNSHHIVDLEWTAFVVTLFAVTHVSTSNDQTNVRLSEQVRSAKSRTSPQPARSDTAWDLMWKSEAQRFGSGNSSSPAWEWAKHATRPTRPQIPSSNHPTNTQPFGIGSKSDFITSCASQARSFLQTPEGQAATEQWNRLRVPNNQSPHLASLSVLLLGLHLLREERKLSILEPANSEISTGNLGPVLAQLGRWMGWDGWDWRLGGYYDLDGAGTSRWIFEDLSVPGATSIPAPWAKPPSIYEWVEQCVSPRPCTSFPMLDMVAQCLRNPSAIITNPPNAQLETYLTKLTPRTVALSRYFMKLKGTEYSETMAAEVMLECGIDARMIETLPEAIAAPCRETIARCQADPPTTWNSALLELVNRKDLNLFSEQHREGTPDLQPASAFTTTVVRDIHAICQATEQSDPVQSTPEADRFMVTRLIFSEDRRFSEAARLLEPLRPAVAECVPDPAWSEAEYLDAQKAVMQLVMIRTFALPPGQSMLYFDSKKPLLTEKYPLHGFNTVCVMKPMNNTVTADRSNFTEEKYCWAFFHAGVTAGLSISKRAEGIDTSWIVFNKPPELSNKHAGLLLALGLNGHLRTIAKWLSFKYLTPKHNMTSIGLLLGLSASYLGTMDALVTRLLSVHVTRMLPPGAADLNLPPLTQTSGLMGIGLLYSNTQHRRMSEVMLSELEHIEIEDPSGPPDTLRDEGYRLAAGFALGFINLGKGKDLRGLHDMRLVDRLLAVAIGPKPVDVVHILDRATTGAIIAIALIFMKTQNDAVARKIDIPDTLPQFDYVRPDTFLLRTLAKHMILWDDIQAEHRWIVKNLPVEYKDIYLLREIKMLRSEHMPFFNILAGLLWSVGLRHAGSGDMRVRDFLVRYLDQFIRIAHLPAIRYDARLTRNTVRNCQDLVAISAAVVMAGTGDLDVFRRLRLLHGRINPDTPYGSHMAAHLALGVLFLGGGTYTLSTSNLAIASLICAFYPLFPMDVLDNKAHLQAFRHFWVLAAEPRCIIVRDVDTHRAISSPITLSLKDGTEKALTAPCLLPPLDTIAQIRTAGPEHWPLTLDFAHNAAHLTAFRSNQTVHVRRRPASEAHGPVFSTTLAALNDAQASHTARAMWDWIFRLPAFTSRSSQKPSAASSSSPQPPWIDQSEIGLIIPADVHSSVHLDMRGTVVDDRLALKVRMGAVDMDSLWQLRILFKWAEEAMARGDGRLAWLGREVVEGLRALVAERARRFQEE</sequence>
<keyword evidence="4" id="KW-0498">Mitosis</keyword>
<feature type="compositionally biased region" description="Polar residues" evidence="6">
    <location>
        <begin position="129"/>
        <end position="141"/>
    </location>
</feature>
<evidence type="ECO:0000313" key="10">
    <source>
        <dbReference type="Proteomes" id="UP000016924"/>
    </source>
</evidence>
<proteinExistence type="inferred from homology"/>
<feature type="domain" description="Anaphase-promoting complex subunit 1 N-terminal" evidence="7">
    <location>
        <begin position="29"/>
        <end position="860"/>
    </location>
</feature>
<feature type="region of interest" description="Disordered" evidence="6">
    <location>
        <begin position="449"/>
        <end position="468"/>
    </location>
</feature>
<keyword evidence="10" id="KW-1185">Reference proteome</keyword>
<dbReference type="HOGENOM" id="CLU_000746_0_0_1"/>
<dbReference type="InterPro" id="IPR049255">
    <property type="entry name" value="Apc1_N"/>
</dbReference>
<reference evidence="10" key="1">
    <citation type="submission" date="2012-06" db="EMBL/GenBank/DDBJ databases">
        <title>The genome sequence of Coniosporium apollinis CBS 100218.</title>
        <authorList>
            <consortium name="The Broad Institute Genome Sequencing Platform"/>
            <person name="Cuomo C."/>
            <person name="Gorbushina A."/>
            <person name="Noack S."/>
            <person name="Walker B."/>
            <person name="Young S.K."/>
            <person name="Zeng Q."/>
            <person name="Gargeya S."/>
            <person name="Fitzgerald M."/>
            <person name="Haas B."/>
            <person name="Abouelleil A."/>
            <person name="Alvarado L."/>
            <person name="Arachchi H.M."/>
            <person name="Berlin A.M."/>
            <person name="Chapman S.B."/>
            <person name="Goldberg J."/>
            <person name="Griggs A."/>
            <person name="Gujja S."/>
            <person name="Hansen M."/>
            <person name="Howarth C."/>
            <person name="Imamovic A."/>
            <person name="Larimer J."/>
            <person name="McCowan C."/>
            <person name="Montmayeur A."/>
            <person name="Murphy C."/>
            <person name="Neiman D."/>
            <person name="Pearson M."/>
            <person name="Priest M."/>
            <person name="Roberts A."/>
            <person name="Saif S."/>
            <person name="Shea T."/>
            <person name="Sisk P."/>
            <person name="Sykes S."/>
            <person name="Wortman J."/>
            <person name="Nusbaum C."/>
            <person name="Birren B."/>
        </authorList>
    </citation>
    <scope>NUCLEOTIDE SEQUENCE [LARGE SCALE GENOMIC DNA]</scope>
    <source>
        <strain evidence="10">CBS 100218</strain>
    </source>
</reference>
<dbReference type="GO" id="GO:0031145">
    <property type="term" value="P:anaphase-promoting complex-dependent catabolic process"/>
    <property type="evidence" value="ECO:0007669"/>
    <property type="project" value="TreeGrafter"/>
</dbReference>
<comment type="similarity">
    <text evidence="1">Belongs to the APC1 family.</text>
</comment>
<feature type="compositionally biased region" description="Low complexity" evidence="6">
    <location>
        <begin position="112"/>
        <end position="123"/>
    </location>
</feature>
<dbReference type="RefSeq" id="XP_007782364.1">
    <property type="nucleotide sequence ID" value="XM_007784174.1"/>
</dbReference>
<protein>
    <submittedName>
        <fullName evidence="9">Uncharacterized protein</fullName>
    </submittedName>
</protein>
<dbReference type="Pfam" id="PF12859">
    <property type="entry name" value="ANAPC1"/>
    <property type="match status" value="1"/>
</dbReference>
<dbReference type="Gene3D" id="1.25.10.10">
    <property type="entry name" value="Leucine-rich Repeat Variant"/>
    <property type="match status" value="2"/>
</dbReference>
<feature type="region of interest" description="Disordered" evidence="6">
    <location>
        <begin position="490"/>
        <end position="512"/>
    </location>
</feature>
<dbReference type="Proteomes" id="UP000016924">
    <property type="component" value="Unassembled WGS sequence"/>
</dbReference>
<evidence type="ECO:0000313" key="9">
    <source>
        <dbReference type="EMBL" id="EON67047.1"/>
    </source>
</evidence>
<dbReference type="GeneID" id="19903475"/>
<evidence type="ECO:0000259" key="8">
    <source>
        <dbReference type="Pfam" id="PF21282"/>
    </source>
</evidence>
<keyword evidence="3" id="KW-0677">Repeat</keyword>
<feature type="compositionally biased region" description="Basic residues" evidence="6">
    <location>
        <begin position="373"/>
        <end position="390"/>
    </location>
</feature>
<dbReference type="GO" id="GO:0060090">
    <property type="term" value="F:molecular adaptor activity"/>
    <property type="evidence" value="ECO:0007669"/>
    <property type="project" value="TreeGrafter"/>
</dbReference>
<dbReference type="GO" id="GO:0051301">
    <property type="term" value="P:cell division"/>
    <property type="evidence" value="ECO:0007669"/>
    <property type="project" value="UniProtKB-KW"/>
</dbReference>
<dbReference type="OMA" id="YIGTMDS"/>
<dbReference type="InterPro" id="IPR048971">
    <property type="entry name" value="Apc1_3rd"/>
</dbReference>
<dbReference type="GO" id="GO:0007091">
    <property type="term" value="P:metaphase/anaphase transition of mitotic cell cycle"/>
    <property type="evidence" value="ECO:0007669"/>
    <property type="project" value="TreeGrafter"/>
</dbReference>
<dbReference type="EMBL" id="JH767584">
    <property type="protein sequence ID" value="EON67047.1"/>
    <property type="molecule type" value="Genomic_DNA"/>
</dbReference>
<dbReference type="GO" id="GO:0005680">
    <property type="term" value="C:anaphase-promoting complex"/>
    <property type="evidence" value="ECO:0007669"/>
    <property type="project" value="InterPro"/>
</dbReference>
<dbReference type="InterPro" id="IPR011989">
    <property type="entry name" value="ARM-like"/>
</dbReference>
<feature type="compositionally biased region" description="Low complexity" evidence="6">
    <location>
        <begin position="394"/>
        <end position="403"/>
    </location>
</feature>
<dbReference type="eggNOG" id="KOG1858">
    <property type="taxonomic scope" value="Eukaryota"/>
</dbReference>
<dbReference type="STRING" id="1168221.R7YYS1"/>
<feature type="compositionally biased region" description="Polar residues" evidence="6">
    <location>
        <begin position="432"/>
        <end position="441"/>
    </location>
</feature>
<dbReference type="FunFam" id="1.25.10.10:FF:000217">
    <property type="entry name" value="20S cyclosome subunit (APC1/BimE)"/>
    <property type="match status" value="1"/>
</dbReference>
<evidence type="ECO:0000256" key="2">
    <source>
        <dbReference type="ARBA" id="ARBA00022618"/>
    </source>
</evidence>
<feature type="domain" description="Anaphase-promoting complex subunit 1 beta-sandwich" evidence="8">
    <location>
        <begin position="1829"/>
        <end position="1908"/>
    </location>
</feature>
<feature type="region of interest" description="Disordered" evidence="6">
    <location>
        <begin position="100"/>
        <end position="146"/>
    </location>
</feature>
<dbReference type="FunFam" id="1.25.10.10:FF:000400">
    <property type="entry name" value="20S cyclosome subunit (APC1/BimE), putative"/>
    <property type="match status" value="1"/>
</dbReference>